<dbReference type="AlphaFoldDB" id="A0AAU7LNZ9"/>
<evidence type="ECO:0000313" key="1">
    <source>
        <dbReference type="EMBL" id="XBP69354.1"/>
    </source>
</evidence>
<reference evidence="1" key="1">
    <citation type="submission" date="2024-05" db="EMBL/GenBank/DDBJ databases">
        <authorList>
            <person name="Bunk B."/>
            <person name="Swiderski J."/>
            <person name="Sproer C."/>
            <person name="Thiel V."/>
        </authorList>
    </citation>
    <scope>NUCLEOTIDE SEQUENCE</scope>
    <source>
        <strain evidence="1">DSM 17735</strain>
    </source>
</reference>
<dbReference type="RefSeq" id="WP_349277903.1">
    <property type="nucleotide sequence ID" value="NZ_CBCSCU010000063.1"/>
</dbReference>
<gene>
    <name evidence="1" type="ORF">ABLV49_15845</name>
</gene>
<accession>A0AAU7LNZ9</accession>
<protein>
    <submittedName>
        <fullName evidence="1">Uncharacterized protein</fullName>
    </submittedName>
</protein>
<sequence>MNMSVSRLPWAIIGAFILFQAAGYLFDALNYSQRSQQSSPDGRKTIFEFRSFQDGKDHAPYGTTLSLSFNKSIRNPDSGYVFFAGYCAQPITYSWQGNEKIVVNCQPSKENRIPRTQAIVMYGIAVELKTE</sequence>
<name>A0AAU7LNZ9_9BURK</name>
<dbReference type="EMBL" id="CP157675">
    <property type="protein sequence ID" value="XBP69354.1"/>
    <property type="molecule type" value="Genomic_DNA"/>
</dbReference>
<organism evidence="1">
    <name type="scientific">Polaromonas hydrogenivorans</name>
    <dbReference type="NCBI Taxonomy" id="335476"/>
    <lineage>
        <taxon>Bacteria</taxon>
        <taxon>Pseudomonadati</taxon>
        <taxon>Pseudomonadota</taxon>
        <taxon>Betaproteobacteria</taxon>
        <taxon>Burkholderiales</taxon>
        <taxon>Comamonadaceae</taxon>
        <taxon>Polaromonas</taxon>
    </lineage>
</organism>
<proteinExistence type="predicted"/>